<reference evidence="4" key="1">
    <citation type="submission" date="2014-09" db="EMBL/GenBank/DDBJ databases">
        <title>Vibrio variabilis JCM 19239. (C206) whole genome shotgun sequence.</title>
        <authorList>
            <person name="Sawabe T."/>
            <person name="Meirelles P."/>
            <person name="Nakanishi M."/>
            <person name="Sayaka M."/>
            <person name="Hattori M."/>
            <person name="Ohkuma M."/>
        </authorList>
    </citation>
    <scope>NUCLEOTIDE SEQUENCE [LARGE SCALE GENOMIC DNA]</scope>
    <source>
        <strain evidence="4">JCM 19239</strain>
    </source>
</reference>
<protein>
    <submittedName>
        <fullName evidence="3">Competence protein F homolog</fullName>
    </submittedName>
</protein>
<sequence length="230" mass="26501">MRFITQLPKLCHLCGLTIERSLGHNLWCHHCQPLFNFHQHRCQQCGLTFESSASICGECLKTPPPWDKMVCLGDYQHPLSHFIKRIKNNKQPSMVKPLAQMLSRKIDHPAPLLISVPMLFHHEFLRGFNLSEMMANDIANQFSGSECAHHIFRKHRHTRVQKNLNREERLHNVRQAFSLKRAPSLKHVAIIDDVVTTGATVRHLSELLLEVGVEKIDIYCLCRTPKSSYG</sequence>
<dbReference type="PANTHER" id="PTHR47505">
    <property type="entry name" value="DNA UTILIZATION PROTEIN YHGH"/>
    <property type="match status" value="1"/>
</dbReference>
<dbReference type="CDD" id="cd06223">
    <property type="entry name" value="PRTases_typeI"/>
    <property type="match status" value="1"/>
</dbReference>
<comment type="caution">
    <text evidence="3">The sequence shown here is derived from an EMBL/GenBank/DDBJ whole genome shotgun (WGS) entry which is preliminary data.</text>
</comment>
<comment type="similarity">
    <text evidence="1">Belongs to the ComF/GntX family.</text>
</comment>
<proteinExistence type="inferred from homology"/>
<dbReference type="Proteomes" id="UP000029223">
    <property type="component" value="Unassembled WGS sequence"/>
</dbReference>
<reference evidence="4" key="2">
    <citation type="submission" date="2014-09" db="EMBL/GenBank/DDBJ databases">
        <authorList>
            <consortium name="NBRP consortium"/>
            <person name="Sawabe T."/>
            <person name="Meirelles P."/>
            <person name="Nakanishi M."/>
            <person name="Sayaka M."/>
            <person name="Hattori M."/>
            <person name="Ohkuma M."/>
        </authorList>
    </citation>
    <scope>NUCLEOTIDE SEQUENCE [LARGE SCALE GENOMIC DNA]</scope>
    <source>
        <strain evidence="4">JCM 19239</strain>
    </source>
</reference>
<dbReference type="EMBL" id="BBMS01000018">
    <property type="protein sequence ID" value="GAL26398.1"/>
    <property type="molecule type" value="Genomic_DNA"/>
</dbReference>
<feature type="domain" description="Phosphoribosyltransferase" evidence="2">
    <location>
        <begin position="132"/>
        <end position="226"/>
    </location>
</feature>
<dbReference type="PANTHER" id="PTHR47505:SF1">
    <property type="entry name" value="DNA UTILIZATION PROTEIN YHGH"/>
    <property type="match status" value="1"/>
</dbReference>
<dbReference type="InterPro" id="IPR051910">
    <property type="entry name" value="ComF/GntX_DNA_util-trans"/>
</dbReference>
<dbReference type="Gene3D" id="3.40.50.2020">
    <property type="match status" value="1"/>
</dbReference>
<evidence type="ECO:0000313" key="3">
    <source>
        <dbReference type="EMBL" id="GAL26398.1"/>
    </source>
</evidence>
<dbReference type="SUPFAM" id="SSF53271">
    <property type="entry name" value="PRTase-like"/>
    <property type="match status" value="1"/>
</dbReference>
<dbReference type="Pfam" id="PF00156">
    <property type="entry name" value="Pribosyltran"/>
    <property type="match status" value="1"/>
</dbReference>
<gene>
    <name evidence="3" type="ORF">JCM19239_305</name>
</gene>
<evidence type="ECO:0000313" key="4">
    <source>
        <dbReference type="Proteomes" id="UP000029223"/>
    </source>
</evidence>
<organism evidence="3 4">
    <name type="scientific">Vibrio variabilis</name>
    <dbReference type="NCBI Taxonomy" id="990271"/>
    <lineage>
        <taxon>Bacteria</taxon>
        <taxon>Pseudomonadati</taxon>
        <taxon>Pseudomonadota</taxon>
        <taxon>Gammaproteobacteria</taxon>
        <taxon>Vibrionales</taxon>
        <taxon>Vibrionaceae</taxon>
        <taxon>Vibrio</taxon>
    </lineage>
</organism>
<accession>A0ABQ0JCA4</accession>
<dbReference type="InterPro" id="IPR029057">
    <property type="entry name" value="PRTase-like"/>
</dbReference>
<name>A0ABQ0JCA4_9VIBR</name>
<keyword evidence="4" id="KW-1185">Reference proteome</keyword>
<dbReference type="InterPro" id="IPR000836">
    <property type="entry name" value="PRTase_dom"/>
</dbReference>
<evidence type="ECO:0000259" key="2">
    <source>
        <dbReference type="Pfam" id="PF00156"/>
    </source>
</evidence>
<evidence type="ECO:0000256" key="1">
    <source>
        <dbReference type="ARBA" id="ARBA00008007"/>
    </source>
</evidence>